<dbReference type="AlphaFoldDB" id="A0A0E9VI15"/>
<organism evidence="1">
    <name type="scientific">Anguilla anguilla</name>
    <name type="common">European freshwater eel</name>
    <name type="synonym">Muraena anguilla</name>
    <dbReference type="NCBI Taxonomy" id="7936"/>
    <lineage>
        <taxon>Eukaryota</taxon>
        <taxon>Metazoa</taxon>
        <taxon>Chordata</taxon>
        <taxon>Craniata</taxon>
        <taxon>Vertebrata</taxon>
        <taxon>Euteleostomi</taxon>
        <taxon>Actinopterygii</taxon>
        <taxon>Neopterygii</taxon>
        <taxon>Teleostei</taxon>
        <taxon>Anguilliformes</taxon>
        <taxon>Anguillidae</taxon>
        <taxon>Anguilla</taxon>
    </lineage>
</organism>
<proteinExistence type="predicted"/>
<reference evidence="1" key="2">
    <citation type="journal article" date="2015" name="Fish Shellfish Immunol.">
        <title>Early steps in the European eel (Anguilla anguilla)-Vibrio vulnificus interaction in the gills: Role of the RtxA13 toxin.</title>
        <authorList>
            <person name="Callol A."/>
            <person name="Pajuelo D."/>
            <person name="Ebbesson L."/>
            <person name="Teles M."/>
            <person name="MacKenzie S."/>
            <person name="Amaro C."/>
        </authorList>
    </citation>
    <scope>NUCLEOTIDE SEQUENCE</scope>
</reference>
<reference evidence="1" key="1">
    <citation type="submission" date="2014-11" db="EMBL/GenBank/DDBJ databases">
        <authorList>
            <person name="Amaro Gonzalez C."/>
        </authorList>
    </citation>
    <scope>NUCLEOTIDE SEQUENCE</scope>
</reference>
<dbReference type="EMBL" id="GBXM01031502">
    <property type="protein sequence ID" value="JAH77075.1"/>
    <property type="molecule type" value="Transcribed_RNA"/>
</dbReference>
<name>A0A0E9VI15_ANGAN</name>
<evidence type="ECO:0000313" key="1">
    <source>
        <dbReference type="EMBL" id="JAH77075.1"/>
    </source>
</evidence>
<protein>
    <submittedName>
        <fullName evidence="1">Uncharacterized protein</fullName>
    </submittedName>
</protein>
<accession>A0A0E9VI15</accession>
<sequence>MIKKVYGLEKFFCILYIHVIIPRMY</sequence>